<evidence type="ECO:0000256" key="2">
    <source>
        <dbReference type="ARBA" id="ARBA00022777"/>
    </source>
</evidence>
<evidence type="ECO:0000256" key="1">
    <source>
        <dbReference type="ARBA" id="ARBA00022679"/>
    </source>
</evidence>
<dbReference type="Gene3D" id="3.40.1190.20">
    <property type="match status" value="1"/>
</dbReference>
<reference evidence="5" key="1">
    <citation type="journal article" date="2019" name="Int. J. Syst. Evol. Microbiol.">
        <title>The Global Catalogue of Microorganisms (GCM) 10K type strain sequencing project: providing services to taxonomists for standard genome sequencing and annotation.</title>
        <authorList>
            <consortium name="The Broad Institute Genomics Platform"/>
            <consortium name="The Broad Institute Genome Sequencing Center for Infectious Disease"/>
            <person name="Wu L."/>
            <person name="Ma J."/>
        </authorList>
    </citation>
    <scope>NUCLEOTIDE SEQUENCE [LARGE SCALE GENOMIC DNA]</scope>
    <source>
        <strain evidence="5">CGMCC 1.15342</strain>
    </source>
</reference>
<dbReference type="EMBL" id="BMIK01000001">
    <property type="protein sequence ID" value="GGC17841.1"/>
    <property type="molecule type" value="Genomic_DNA"/>
</dbReference>
<dbReference type="SUPFAM" id="SSF53613">
    <property type="entry name" value="Ribokinase-like"/>
    <property type="match status" value="1"/>
</dbReference>
<evidence type="ECO:0000313" key="5">
    <source>
        <dbReference type="Proteomes" id="UP000597338"/>
    </source>
</evidence>
<keyword evidence="2 4" id="KW-0418">Kinase</keyword>
<proteinExistence type="predicted"/>
<evidence type="ECO:0000313" key="4">
    <source>
        <dbReference type="EMBL" id="GGC17841.1"/>
    </source>
</evidence>
<organism evidence="4 5">
    <name type="scientific">Parapedobacter defluvii</name>
    <dbReference type="NCBI Taxonomy" id="2045106"/>
    <lineage>
        <taxon>Bacteria</taxon>
        <taxon>Pseudomonadati</taxon>
        <taxon>Bacteroidota</taxon>
        <taxon>Sphingobacteriia</taxon>
        <taxon>Sphingobacteriales</taxon>
        <taxon>Sphingobacteriaceae</taxon>
        <taxon>Parapedobacter</taxon>
    </lineage>
</organism>
<accession>A0ABQ1L4M8</accession>
<dbReference type="PANTHER" id="PTHR10584:SF166">
    <property type="entry name" value="RIBOKINASE"/>
    <property type="match status" value="1"/>
</dbReference>
<dbReference type="GO" id="GO:0016301">
    <property type="term" value="F:kinase activity"/>
    <property type="evidence" value="ECO:0007669"/>
    <property type="project" value="UniProtKB-KW"/>
</dbReference>
<dbReference type="InterPro" id="IPR029056">
    <property type="entry name" value="Ribokinase-like"/>
</dbReference>
<dbReference type="PROSITE" id="PS00584">
    <property type="entry name" value="PFKB_KINASES_2"/>
    <property type="match status" value="1"/>
</dbReference>
<evidence type="ECO:0000259" key="3">
    <source>
        <dbReference type="Pfam" id="PF00294"/>
    </source>
</evidence>
<name>A0ABQ1L4M8_9SPHI</name>
<feature type="domain" description="Carbohydrate kinase PfkB" evidence="3">
    <location>
        <begin position="38"/>
        <end position="313"/>
    </location>
</feature>
<dbReference type="PANTHER" id="PTHR10584">
    <property type="entry name" value="SUGAR KINASE"/>
    <property type="match status" value="1"/>
</dbReference>
<keyword evidence="5" id="KW-1185">Reference proteome</keyword>
<comment type="caution">
    <text evidence="4">The sequence shown here is derived from an EMBL/GenBank/DDBJ whole genome shotgun (WGS) entry which is preliminary data.</text>
</comment>
<gene>
    <name evidence="4" type="ORF">GCM10011386_07250</name>
</gene>
<dbReference type="InterPro" id="IPR011611">
    <property type="entry name" value="PfkB_dom"/>
</dbReference>
<sequence length="340" mass="37516">MVRQTYSKSRTFAIKILGILLKTPTFAPKMKNNTMSLVIIGTIAYDAIETPFGKTDKIVGGAATFAGLAAAYLYRHVKLVGVVGEDFGDDNLNILKSKGIDLEGVQIKKGQKSFFWSGKYHNDMNSRDTLVTELNVLADFDPIVPDSYQDCQYLLLGNLTPQIQLTTLDRLKHKPKLVVLDTMNFWMDVAWDDLMKVLKRVDVLTINDAEARQLSGEYALVKAAEKILQLGPKYLIIKKGEHGALLFGDGQIFSAPALPLADVYDPTGAGDTFAGGFLGYLAKVGTVNFHNMKNAVIFGSALASFCVEKFGTERLRELDKDLIAARITQFTELSKFEIEG</sequence>
<dbReference type="Pfam" id="PF00294">
    <property type="entry name" value="PfkB"/>
    <property type="match status" value="1"/>
</dbReference>
<protein>
    <submittedName>
        <fullName evidence="4">Sugar kinase</fullName>
    </submittedName>
</protein>
<keyword evidence="1" id="KW-0808">Transferase</keyword>
<dbReference type="InterPro" id="IPR002173">
    <property type="entry name" value="Carboh/pur_kinase_PfkB_CS"/>
</dbReference>
<dbReference type="Proteomes" id="UP000597338">
    <property type="component" value="Unassembled WGS sequence"/>
</dbReference>